<dbReference type="PaxDb" id="39947-A0A0P0XUT4"/>
<organism evidence="1 2">
    <name type="scientific">Oryza sativa subsp. japonica</name>
    <name type="common">Rice</name>
    <dbReference type="NCBI Taxonomy" id="39947"/>
    <lineage>
        <taxon>Eukaryota</taxon>
        <taxon>Viridiplantae</taxon>
        <taxon>Streptophyta</taxon>
        <taxon>Embryophyta</taxon>
        <taxon>Tracheophyta</taxon>
        <taxon>Spermatophyta</taxon>
        <taxon>Magnoliopsida</taxon>
        <taxon>Liliopsida</taxon>
        <taxon>Poales</taxon>
        <taxon>Poaceae</taxon>
        <taxon>BOP clade</taxon>
        <taxon>Oryzoideae</taxon>
        <taxon>Oryzeae</taxon>
        <taxon>Oryzinae</taxon>
        <taxon>Oryza</taxon>
        <taxon>Oryza sativa</taxon>
    </lineage>
</organism>
<gene>
    <name evidence="1" type="ordered locus">Os10g0455850</name>
    <name evidence="1" type="ORF">OSNPB_100455850</name>
</gene>
<accession>A0A0P0XUT4</accession>
<dbReference type="EMBL" id="AP014966">
    <property type="protein sequence ID" value="BAT11124.1"/>
    <property type="molecule type" value="Genomic_DNA"/>
</dbReference>
<protein>
    <submittedName>
        <fullName evidence="1">Os10g0455850 protein</fullName>
    </submittedName>
</protein>
<sequence length="130" mass="14746">MPLPPPPPPPADESEAAAVAFVGGSGPRQESTLWRQDTNHYRNLSALISLEKNIRDLTILCNEARFMGFESRCANRSHQWFRCRVIRRHRPARQPVMCSDRRMLMGINMAWPVAAPLRPAKDDVDLSILV</sequence>
<dbReference type="InParanoid" id="A0A0P0XUT4"/>
<reference evidence="2" key="1">
    <citation type="journal article" date="2005" name="Nature">
        <title>The map-based sequence of the rice genome.</title>
        <authorList>
            <consortium name="International rice genome sequencing project (IRGSP)"/>
            <person name="Matsumoto T."/>
            <person name="Wu J."/>
            <person name="Kanamori H."/>
            <person name="Katayose Y."/>
            <person name="Fujisawa M."/>
            <person name="Namiki N."/>
            <person name="Mizuno H."/>
            <person name="Yamamoto K."/>
            <person name="Antonio B.A."/>
            <person name="Baba T."/>
            <person name="Sakata K."/>
            <person name="Nagamura Y."/>
            <person name="Aoki H."/>
            <person name="Arikawa K."/>
            <person name="Arita K."/>
            <person name="Bito T."/>
            <person name="Chiden Y."/>
            <person name="Fujitsuka N."/>
            <person name="Fukunaka R."/>
            <person name="Hamada M."/>
            <person name="Harada C."/>
            <person name="Hayashi A."/>
            <person name="Hijishita S."/>
            <person name="Honda M."/>
            <person name="Hosokawa S."/>
            <person name="Ichikawa Y."/>
            <person name="Idonuma A."/>
            <person name="Iijima M."/>
            <person name="Ikeda M."/>
            <person name="Ikeno M."/>
            <person name="Ito K."/>
            <person name="Ito S."/>
            <person name="Ito T."/>
            <person name="Ito Y."/>
            <person name="Ito Y."/>
            <person name="Iwabuchi A."/>
            <person name="Kamiya K."/>
            <person name="Karasawa W."/>
            <person name="Kurita K."/>
            <person name="Katagiri S."/>
            <person name="Kikuta A."/>
            <person name="Kobayashi H."/>
            <person name="Kobayashi N."/>
            <person name="Machita K."/>
            <person name="Maehara T."/>
            <person name="Masukawa M."/>
            <person name="Mizubayashi T."/>
            <person name="Mukai Y."/>
            <person name="Nagasaki H."/>
            <person name="Nagata Y."/>
            <person name="Naito S."/>
            <person name="Nakashima M."/>
            <person name="Nakama Y."/>
            <person name="Nakamichi Y."/>
            <person name="Nakamura M."/>
            <person name="Meguro A."/>
            <person name="Negishi M."/>
            <person name="Ohta I."/>
            <person name="Ohta T."/>
            <person name="Okamoto M."/>
            <person name="Ono N."/>
            <person name="Saji S."/>
            <person name="Sakaguchi M."/>
            <person name="Sakai K."/>
            <person name="Shibata M."/>
            <person name="Shimokawa T."/>
            <person name="Song J."/>
            <person name="Takazaki Y."/>
            <person name="Terasawa K."/>
            <person name="Tsugane M."/>
            <person name="Tsuji K."/>
            <person name="Ueda S."/>
            <person name="Waki K."/>
            <person name="Yamagata H."/>
            <person name="Yamamoto M."/>
            <person name="Yamamoto S."/>
            <person name="Yamane H."/>
            <person name="Yoshiki S."/>
            <person name="Yoshihara R."/>
            <person name="Yukawa K."/>
            <person name="Zhong H."/>
            <person name="Yano M."/>
            <person name="Yuan Q."/>
            <person name="Ouyang S."/>
            <person name="Liu J."/>
            <person name="Jones K.M."/>
            <person name="Gansberger K."/>
            <person name="Moffat K."/>
            <person name="Hill J."/>
            <person name="Bera J."/>
            <person name="Fadrosh D."/>
            <person name="Jin S."/>
            <person name="Johri S."/>
            <person name="Kim M."/>
            <person name="Overton L."/>
            <person name="Reardon M."/>
            <person name="Tsitrin T."/>
            <person name="Vuong H."/>
            <person name="Weaver B."/>
            <person name="Ciecko A."/>
            <person name="Tallon L."/>
            <person name="Jackson J."/>
            <person name="Pai G."/>
            <person name="Aken S.V."/>
            <person name="Utterback T."/>
            <person name="Reidmuller S."/>
            <person name="Feldblyum T."/>
            <person name="Hsiao J."/>
            <person name="Zismann V."/>
            <person name="Iobst S."/>
            <person name="de Vazeille A.R."/>
            <person name="Buell C.R."/>
            <person name="Ying K."/>
            <person name="Li Y."/>
            <person name="Lu T."/>
            <person name="Huang Y."/>
            <person name="Zhao Q."/>
            <person name="Feng Q."/>
            <person name="Zhang L."/>
            <person name="Zhu J."/>
            <person name="Weng Q."/>
            <person name="Mu J."/>
            <person name="Lu Y."/>
            <person name="Fan D."/>
            <person name="Liu Y."/>
            <person name="Guan J."/>
            <person name="Zhang Y."/>
            <person name="Yu S."/>
            <person name="Liu X."/>
            <person name="Zhang Y."/>
            <person name="Hong G."/>
            <person name="Han B."/>
            <person name="Choisne N."/>
            <person name="Demange N."/>
            <person name="Orjeda G."/>
            <person name="Samain S."/>
            <person name="Cattolico L."/>
            <person name="Pelletier E."/>
            <person name="Couloux A."/>
            <person name="Segurens B."/>
            <person name="Wincker P."/>
            <person name="D'Hont A."/>
            <person name="Scarpelli C."/>
            <person name="Weissenbach J."/>
            <person name="Salanoubat M."/>
            <person name="Quetier F."/>
            <person name="Yu Y."/>
            <person name="Kim H.R."/>
            <person name="Rambo T."/>
            <person name="Currie J."/>
            <person name="Collura K."/>
            <person name="Luo M."/>
            <person name="Yang T."/>
            <person name="Ammiraju J.S.S."/>
            <person name="Engler F."/>
            <person name="Soderlund C."/>
            <person name="Wing R.A."/>
            <person name="Palmer L.E."/>
            <person name="de la Bastide M."/>
            <person name="Spiegel L."/>
            <person name="Nascimento L."/>
            <person name="Zutavern T."/>
            <person name="O'Shaughnessy A."/>
            <person name="Dike S."/>
            <person name="Dedhia N."/>
            <person name="Preston R."/>
            <person name="Balija V."/>
            <person name="McCombie W.R."/>
            <person name="Chow T."/>
            <person name="Chen H."/>
            <person name="Chung M."/>
            <person name="Chen C."/>
            <person name="Shaw J."/>
            <person name="Wu H."/>
            <person name="Hsiao K."/>
            <person name="Chao Y."/>
            <person name="Chu M."/>
            <person name="Cheng C."/>
            <person name="Hour A."/>
            <person name="Lee P."/>
            <person name="Lin S."/>
            <person name="Lin Y."/>
            <person name="Liou J."/>
            <person name="Liu S."/>
            <person name="Hsing Y."/>
            <person name="Raghuvanshi S."/>
            <person name="Mohanty A."/>
            <person name="Bharti A.K."/>
            <person name="Gaur A."/>
            <person name="Gupta V."/>
            <person name="Kumar D."/>
            <person name="Ravi V."/>
            <person name="Vij S."/>
            <person name="Kapur A."/>
            <person name="Khurana P."/>
            <person name="Khurana P."/>
            <person name="Khurana J.P."/>
            <person name="Tyagi A.K."/>
            <person name="Gaikwad K."/>
            <person name="Singh A."/>
            <person name="Dalal V."/>
            <person name="Srivastava S."/>
            <person name="Dixit A."/>
            <person name="Pal A.K."/>
            <person name="Ghazi I.A."/>
            <person name="Yadav M."/>
            <person name="Pandit A."/>
            <person name="Bhargava A."/>
            <person name="Sureshbabu K."/>
            <person name="Batra K."/>
            <person name="Sharma T.R."/>
            <person name="Mohapatra T."/>
            <person name="Singh N.K."/>
            <person name="Messing J."/>
            <person name="Nelson A.B."/>
            <person name="Fuks G."/>
            <person name="Kavchok S."/>
            <person name="Keizer G."/>
            <person name="Linton E."/>
            <person name="Llaca V."/>
            <person name="Song R."/>
            <person name="Tanyolac B."/>
            <person name="Young S."/>
            <person name="Ho-Il K."/>
            <person name="Hahn J.H."/>
            <person name="Sangsakoo G."/>
            <person name="Vanavichit A."/>
            <person name="de Mattos Luiz.A.T."/>
            <person name="Zimmer P.D."/>
            <person name="Malone G."/>
            <person name="Dellagostin O."/>
            <person name="de Oliveira A.C."/>
            <person name="Bevan M."/>
            <person name="Bancroft I."/>
            <person name="Minx P."/>
            <person name="Cordum H."/>
            <person name="Wilson R."/>
            <person name="Cheng Z."/>
            <person name="Jin W."/>
            <person name="Jiang J."/>
            <person name="Leong S.A."/>
            <person name="Iwama H."/>
            <person name="Gojobori T."/>
            <person name="Itoh T."/>
            <person name="Niimura Y."/>
            <person name="Fujii Y."/>
            <person name="Habara T."/>
            <person name="Sakai H."/>
            <person name="Sato Y."/>
            <person name="Wilson G."/>
            <person name="Kumar K."/>
            <person name="McCouch S."/>
            <person name="Juretic N."/>
            <person name="Hoen D."/>
            <person name="Wright S."/>
            <person name="Bruskiewich R."/>
            <person name="Bureau T."/>
            <person name="Miyao A."/>
            <person name="Hirochika H."/>
            <person name="Nishikawa T."/>
            <person name="Kadowaki K."/>
            <person name="Sugiura M."/>
            <person name="Burr B."/>
            <person name="Sasaki T."/>
        </authorList>
    </citation>
    <scope>NUCLEOTIDE SEQUENCE [LARGE SCALE GENOMIC DNA]</scope>
    <source>
        <strain evidence="2">cv. Nipponbare</strain>
    </source>
</reference>
<proteinExistence type="predicted"/>
<evidence type="ECO:0000313" key="1">
    <source>
        <dbReference type="EMBL" id="BAT11124.1"/>
    </source>
</evidence>
<dbReference type="AlphaFoldDB" id="A0A0P0XUT4"/>
<name>A0A0P0XUT4_ORYSJ</name>
<evidence type="ECO:0000313" key="2">
    <source>
        <dbReference type="Proteomes" id="UP000059680"/>
    </source>
</evidence>
<reference evidence="1 2" key="3">
    <citation type="journal article" date="2013" name="Rice">
        <title>Improvement of the Oryza sativa Nipponbare reference genome using next generation sequence and optical map data.</title>
        <authorList>
            <person name="Kawahara Y."/>
            <person name="de la Bastide M."/>
            <person name="Hamilton J.P."/>
            <person name="Kanamori H."/>
            <person name="McCombie W.R."/>
            <person name="Ouyang S."/>
            <person name="Schwartz D.C."/>
            <person name="Tanaka T."/>
            <person name="Wu J."/>
            <person name="Zhou S."/>
            <person name="Childs K.L."/>
            <person name="Davidson R.M."/>
            <person name="Lin H."/>
            <person name="Quesada-Ocampo L."/>
            <person name="Vaillancourt B."/>
            <person name="Sakai H."/>
            <person name="Lee S.S."/>
            <person name="Kim J."/>
            <person name="Numa H."/>
            <person name="Itoh T."/>
            <person name="Buell C.R."/>
            <person name="Matsumoto T."/>
        </authorList>
    </citation>
    <scope>NUCLEOTIDE SEQUENCE [LARGE SCALE GENOMIC DNA]</scope>
    <source>
        <strain evidence="2">cv. Nipponbare</strain>
    </source>
</reference>
<reference evidence="1 2" key="2">
    <citation type="journal article" date="2013" name="Plant Cell Physiol.">
        <title>Rice Annotation Project Database (RAP-DB): an integrative and interactive database for rice genomics.</title>
        <authorList>
            <person name="Sakai H."/>
            <person name="Lee S.S."/>
            <person name="Tanaka T."/>
            <person name="Numa H."/>
            <person name="Kim J."/>
            <person name="Kawahara Y."/>
            <person name="Wakimoto H."/>
            <person name="Yang C.C."/>
            <person name="Iwamoto M."/>
            <person name="Abe T."/>
            <person name="Yamada Y."/>
            <person name="Muto A."/>
            <person name="Inokuchi H."/>
            <person name="Ikemura T."/>
            <person name="Matsumoto T."/>
            <person name="Sasaki T."/>
            <person name="Itoh T."/>
        </authorList>
    </citation>
    <scope>NUCLEOTIDE SEQUENCE [LARGE SCALE GENOMIC DNA]</scope>
    <source>
        <strain evidence="2">cv. Nipponbare</strain>
    </source>
</reference>
<keyword evidence="2" id="KW-1185">Reference proteome</keyword>
<dbReference type="Proteomes" id="UP000059680">
    <property type="component" value="Chromosome 10"/>
</dbReference>